<evidence type="ECO:0000256" key="2">
    <source>
        <dbReference type="ARBA" id="ARBA00022801"/>
    </source>
</evidence>
<dbReference type="InterPro" id="IPR029058">
    <property type="entry name" value="AB_hydrolase_fold"/>
</dbReference>
<organism evidence="5 6">
    <name type="scientific">Galbibacter pacificus</name>
    <dbReference type="NCBI Taxonomy" id="2996052"/>
    <lineage>
        <taxon>Bacteria</taxon>
        <taxon>Pseudomonadati</taxon>
        <taxon>Bacteroidota</taxon>
        <taxon>Flavobacteriia</taxon>
        <taxon>Flavobacteriales</taxon>
        <taxon>Flavobacteriaceae</taxon>
        <taxon>Galbibacter</taxon>
    </lineage>
</organism>
<evidence type="ECO:0000313" key="5">
    <source>
        <dbReference type="EMBL" id="MDG3587689.1"/>
    </source>
</evidence>
<gene>
    <name evidence="5" type="ORF">OSR52_17685</name>
</gene>
<feature type="chain" id="PRO_5047177232" evidence="4">
    <location>
        <begin position="24"/>
        <end position="392"/>
    </location>
</feature>
<feature type="signal peptide" evidence="4">
    <location>
        <begin position="1"/>
        <end position="23"/>
    </location>
</feature>
<dbReference type="Gene3D" id="1.25.40.10">
    <property type="entry name" value="Tetratricopeptide repeat domain"/>
    <property type="match status" value="1"/>
</dbReference>
<name>A0ABT6FWQ4_9FLAO</name>
<keyword evidence="4" id="KW-0732">Signal</keyword>
<reference evidence="5" key="1">
    <citation type="submission" date="2022-11" db="EMBL/GenBank/DDBJ databases">
        <title>High-quality draft genome sequence of Galbibacter sp. strain CMA-7.</title>
        <authorList>
            <person name="Wei L."/>
            <person name="Dong C."/>
            <person name="Shao Z."/>
        </authorList>
    </citation>
    <scope>NUCLEOTIDE SEQUENCE</scope>
    <source>
        <strain evidence="5">CMA-7</strain>
    </source>
</reference>
<evidence type="ECO:0000256" key="1">
    <source>
        <dbReference type="ARBA" id="ARBA00005622"/>
    </source>
</evidence>
<dbReference type="PANTHER" id="PTHR40841">
    <property type="entry name" value="SIDEROPHORE TRIACETYLFUSARININE C ESTERASE"/>
    <property type="match status" value="1"/>
</dbReference>
<feature type="repeat" description="TPR" evidence="3">
    <location>
        <begin position="343"/>
        <end position="376"/>
    </location>
</feature>
<dbReference type="InterPro" id="IPR019734">
    <property type="entry name" value="TPR_rpt"/>
</dbReference>
<dbReference type="Pfam" id="PF13181">
    <property type="entry name" value="TPR_8"/>
    <property type="match status" value="1"/>
</dbReference>
<dbReference type="GO" id="GO:0016787">
    <property type="term" value="F:hydrolase activity"/>
    <property type="evidence" value="ECO:0007669"/>
    <property type="project" value="UniProtKB-KW"/>
</dbReference>
<dbReference type="Proteomes" id="UP001153642">
    <property type="component" value="Unassembled WGS sequence"/>
</dbReference>
<keyword evidence="2 5" id="KW-0378">Hydrolase</keyword>
<evidence type="ECO:0000256" key="4">
    <source>
        <dbReference type="SAM" id="SignalP"/>
    </source>
</evidence>
<dbReference type="SUPFAM" id="SSF53474">
    <property type="entry name" value="alpha/beta-Hydrolases"/>
    <property type="match status" value="1"/>
</dbReference>
<dbReference type="InterPro" id="IPR052558">
    <property type="entry name" value="Siderophore_Hydrolase_D"/>
</dbReference>
<dbReference type="SUPFAM" id="SSF48452">
    <property type="entry name" value="TPR-like"/>
    <property type="match status" value="1"/>
</dbReference>
<dbReference type="PROSITE" id="PS50005">
    <property type="entry name" value="TPR"/>
    <property type="match status" value="1"/>
</dbReference>
<keyword evidence="6" id="KW-1185">Reference proteome</keyword>
<dbReference type="SMART" id="SM00028">
    <property type="entry name" value="TPR"/>
    <property type="match status" value="2"/>
</dbReference>
<comment type="similarity">
    <text evidence="1">Belongs to the esterase D family.</text>
</comment>
<accession>A0ABT6FWQ4</accession>
<dbReference type="EMBL" id="JAPMUA010000012">
    <property type="protein sequence ID" value="MDG3587689.1"/>
    <property type="molecule type" value="Genomic_DNA"/>
</dbReference>
<dbReference type="InterPro" id="IPR011990">
    <property type="entry name" value="TPR-like_helical_dom_sf"/>
</dbReference>
<evidence type="ECO:0000256" key="3">
    <source>
        <dbReference type="PROSITE-ProRule" id="PRU00339"/>
    </source>
</evidence>
<protein>
    <submittedName>
        <fullName evidence="5">Alpha/beta hydrolase-fold protein</fullName>
    </submittedName>
</protein>
<dbReference type="Pfam" id="PF00756">
    <property type="entry name" value="Esterase"/>
    <property type="match status" value="1"/>
</dbReference>
<evidence type="ECO:0000313" key="6">
    <source>
        <dbReference type="Proteomes" id="UP001153642"/>
    </source>
</evidence>
<dbReference type="Gene3D" id="3.40.50.1820">
    <property type="entry name" value="alpha/beta hydrolase"/>
    <property type="match status" value="1"/>
</dbReference>
<proteinExistence type="inferred from homology"/>
<comment type="caution">
    <text evidence="5">The sequence shown here is derived from an EMBL/GenBank/DDBJ whole genome shotgun (WGS) entry which is preliminary data.</text>
</comment>
<dbReference type="InterPro" id="IPR000801">
    <property type="entry name" value="Esterase-like"/>
</dbReference>
<keyword evidence="3" id="KW-0802">TPR repeat</keyword>
<dbReference type="PANTHER" id="PTHR40841:SF2">
    <property type="entry name" value="SIDEROPHORE-DEGRADING ESTERASE (EUROFUNG)"/>
    <property type="match status" value="1"/>
</dbReference>
<dbReference type="RefSeq" id="WP_277901417.1">
    <property type="nucleotide sequence ID" value="NZ_JAPMUA010000012.1"/>
</dbReference>
<sequence length="392" mass="45265">MTLTKKICCLIPLFILSFQFVQAQLETIPVNNDKAFLINSKVLNEPRSIWIHLPFDYNSTNDSYPVIYLLDGEGHFKYVSELVDYLSSYDRNRIPEMIVVAILNVDRTRDFTPIHSLLFNGKVDSLRMANTGGGTKFLQFIQNELVPHVDKNFRTAPYRILAAHSLAGLFGLYTKEMNPDLFKSTILMSPAIYGGNTEILDNFKPFLKNHQNLSGKFFISIGNENTQTVDSIVYQLKMFAPKTIDWDFKKYEDENHFSVTYKSMFDALKFIYKDWFIDNYSAAKLTSKEIQLHFDKLSDEFGYTIKGGEDFLNSQGYKQLRSNNIDAAIEIFKQNIKNHPESWNAYDSMGEAYMIKGERHLAIENYEKSISLNPNNDDGKKVLEKLKSENNR</sequence>